<protein>
    <submittedName>
        <fullName evidence="1">Uncharacterized protein</fullName>
    </submittedName>
</protein>
<sequence>MKFNKVEDLKQLKTDEELMTKCNEIIDGLKEKFTKNEIFRILTTLYDSFRDMCKEQGIAFLEVIEPLKKEKNK</sequence>
<comment type="caution">
    <text evidence="1">The sequence shown here is derived from an EMBL/GenBank/DDBJ whole genome shotgun (WGS) entry which is preliminary data.</text>
</comment>
<dbReference type="AlphaFoldDB" id="X1IRV7"/>
<organism evidence="1">
    <name type="scientific">marine sediment metagenome</name>
    <dbReference type="NCBI Taxonomy" id="412755"/>
    <lineage>
        <taxon>unclassified sequences</taxon>
        <taxon>metagenomes</taxon>
        <taxon>ecological metagenomes</taxon>
    </lineage>
</organism>
<name>X1IRV7_9ZZZZ</name>
<proteinExistence type="predicted"/>
<dbReference type="EMBL" id="BARU01018786">
    <property type="protein sequence ID" value="GAH60283.1"/>
    <property type="molecule type" value="Genomic_DNA"/>
</dbReference>
<accession>X1IRV7</accession>
<gene>
    <name evidence="1" type="ORF">S03H2_31016</name>
</gene>
<reference evidence="1" key="1">
    <citation type="journal article" date="2014" name="Front. Microbiol.">
        <title>High frequency of phylogenetically diverse reductive dehalogenase-homologous genes in deep subseafloor sedimentary metagenomes.</title>
        <authorList>
            <person name="Kawai M."/>
            <person name="Futagami T."/>
            <person name="Toyoda A."/>
            <person name="Takaki Y."/>
            <person name="Nishi S."/>
            <person name="Hori S."/>
            <person name="Arai W."/>
            <person name="Tsubouchi T."/>
            <person name="Morono Y."/>
            <person name="Uchiyama I."/>
            <person name="Ito T."/>
            <person name="Fujiyama A."/>
            <person name="Inagaki F."/>
            <person name="Takami H."/>
        </authorList>
    </citation>
    <scope>NUCLEOTIDE SEQUENCE</scope>
    <source>
        <strain evidence="1">Expedition CK06-06</strain>
    </source>
</reference>
<evidence type="ECO:0000313" key="1">
    <source>
        <dbReference type="EMBL" id="GAH60283.1"/>
    </source>
</evidence>